<dbReference type="OrthoDB" id="9101846at2"/>
<reference evidence="3 4" key="1">
    <citation type="submission" date="2019-04" db="EMBL/GenBank/DDBJ databases">
        <title>Trinickia sp. 7GSK02, isolated from subtropical forest soil.</title>
        <authorList>
            <person name="Gao Z.-H."/>
            <person name="Qiu L.-H."/>
        </authorList>
    </citation>
    <scope>NUCLEOTIDE SEQUENCE [LARGE SCALE GENOMIC DNA]</scope>
    <source>
        <strain evidence="3 4">7GSK02</strain>
    </source>
</reference>
<evidence type="ECO:0000313" key="3">
    <source>
        <dbReference type="EMBL" id="TKC89591.1"/>
    </source>
</evidence>
<accession>A0A4U1I825</accession>
<dbReference type="Proteomes" id="UP000305539">
    <property type="component" value="Unassembled WGS sequence"/>
</dbReference>
<keyword evidence="2" id="KW-1133">Transmembrane helix</keyword>
<name>A0A4U1I825_9BURK</name>
<dbReference type="InterPro" id="IPR054636">
    <property type="entry name" value="CydP"/>
</dbReference>
<comment type="caution">
    <text evidence="3">The sequence shown here is derived from an EMBL/GenBank/DDBJ whole genome shotgun (WGS) entry which is preliminary data.</text>
</comment>
<organism evidence="3 4">
    <name type="scientific">Trinickia terrae</name>
    <dbReference type="NCBI Taxonomy" id="2571161"/>
    <lineage>
        <taxon>Bacteria</taxon>
        <taxon>Pseudomonadati</taxon>
        <taxon>Pseudomonadota</taxon>
        <taxon>Betaproteobacteria</taxon>
        <taxon>Burkholderiales</taxon>
        <taxon>Burkholderiaceae</taxon>
        <taxon>Trinickia</taxon>
    </lineage>
</organism>
<keyword evidence="4" id="KW-1185">Reference proteome</keyword>
<keyword evidence="2" id="KW-0472">Membrane</keyword>
<feature type="transmembrane region" description="Helical" evidence="2">
    <location>
        <begin position="38"/>
        <end position="57"/>
    </location>
</feature>
<proteinExistence type="predicted"/>
<dbReference type="RefSeq" id="WP_136894501.1">
    <property type="nucleotide sequence ID" value="NZ_SWJE01000005.1"/>
</dbReference>
<dbReference type="EMBL" id="SWJE01000005">
    <property type="protein sequence ID" value="TKC89591.1"/>
    <property type="molecule type" value="Genomic_DNA"/>
</dbReference>
<evidence type="ECO:0000256" key="2">
    <source>
        <dbReference type="SAM" id="Phobius"/>
    </source>
</evidence>
<feature type="region of interest" description="Disordered" evidence="1">
    <location>
        <begin position="1"/>
        <end position="21"/>
    </location>
</feature>
<gene>
    <name evidence="3" type="ORF">FAZ69_11745</name>
</gene>
<protein>
    <submittedName>
        <fullName evidence="3">Uncharacterized protein</fullName>
    </submittedName>
</protein>
<evidence type="ECO:0000313" key="4">
    <source>
        <dbReference type="Proteomes" id="UP000305539"/>
    </source>
</evidence>
<keyword evidence="2" id="KW-0812">Transmembrane</keyword>
<evidence type="ECO:0000256" key="1">
    <source>
        <dbReference type="SAM" id="MobiDB-lite"/>
    </source>
</evidence>
<dbReference type="NCBIfam" id="NF045611">
    <property type="entry name" value="small_CydP"/>
    <property type="match status" value="1"/>
</dbReference>
<dbReference type="AlphaFoldDB" id="A0A4U1I825"/>
<sequence length="93" mass="9997">MTTTFVKKNTPPKGPPGRRGIKARISTWVHGPTLARDIAVVLAIKFVLLIALKYAFFNHPQAEGMSMPPAEVARALLAVPAPQSSQGAQHAQQ</sequence>